<sequence>MLESEKKVFHFQNKAAGNSVSISIAQVSSVSGSSDVFLRDDSIRNCFPESEEAAAAGRDGGAATSSAAQQ</sequence>
<comment type="caution">
    <text evidence="2">The sequence shown here is derived from an EMBL/GenBank/DDBJ whole genome shotgun (WGS) entry which is preliminary data.</text>
</comment>
<gene>
    <name evidence="2" type="ORF">PLEPLA_LOCUS48295</name>
</gene>
<accession>A0A9N7VZZ1</accession>
<feature type="compositionally biased region" description="Low complexity" evidence="1">
    <location>
        <begin position="53"/>
        <end position="70"/>
    </location>
</feature>
<evidence type="ECO:0000313" key="3">
    <source>
        <dbReference type="Proteomes" id="UP001153269"/>
    </source>
</evidence>
<dbReference type="AlphaFoldDB" id="A0A9N7VZZ1"/>
<name>A0A9N7VZZ1_PLEPL</name>
<organism evidence="2 3">
    <name type="scientific">Pleuronectes platessa</name>
    <name type="common">European plaice</name>
    <dbReference type="NCBI Taxonomy" id="8262"/>
    <lineage>
        <taxon>Eukaryota</taxon>
        <taxon>Metazoa</taxon>
        <taxon>Chordata</taxon>
        <taxon>Craniata</taxon>
        <taxon>Vertebrata</taxon>
        <taxon>Euteleostomi</taxon>
        <taxon>Actinopterygii</taxon>
        <taxon>Neopterygii</taxon>
        <taxon>Teleostei</taxon>
        <taxon>Neoteleostei</taxon>
        <taxon>Acanthomorphata</taxon>
        <taxon>Carangaria</taxon>
        <taxon>Pleuronectiformes</taxon>
        <taxon>Pleuronectoidei</taxon>
        <taxon>Pleuronectidae</taxon>
        <taxon>Pleuronectes</taxon>
    </lineage>
</organism>
<reference evidence="2" key="1">
    <citation type="submission" date="2020-03" db="EMBL/GenBank/DDBJ databases">
        <authorList>
            <person name="Weist P."/>
        </authorList>
    </citation>
    <scope>NUCLEOTIDE SEQUENCE</scope>
</reference>
<evidence type="ECO:0000256" key="1">
    <source>
        <dbReference type="SAM" id="MobiDB-lite"/>
    </source>
</evidence>
<feature type="region of interest" description="Disordered" evidence="1">
    <location>
        <begin position="49"/>
        <end position="70"/>
    </location>
</feature>
<evidence type="ECO:0000313" key="2">
    <source>
        <dbReference type="EMBL" id="CAB1460444.1"/>
    </source>
</evidence>
<keyword evidence="3" id="KW-1185">Reference proteome</keyword>
<dbReference type="EMBL" id="CADEAL010004478">
    <property type="protein sequence ID" value="CAB1460444.1"/>
    <property type="molecule type" value="Genomic_DNA"/>
</dbReference>
<protein>
    <submittedName>
        <fullName evidence="2">Uncharacterized protein</fullName>
    </submittedName>
</protein>
<proteinExistence type="predicted"/>
<dbReference type="Proteomes" id="UP001153269">
    <property type="component" value="Unassembled WGS sequence"/>
</dbReference>